<evidence type="ECO:0000313" key="11">
    <source>
        <dbReference type="EMBL" id="QXL89612.1"/>
    </source>
</evidence>
<keyword evidence="3" id="KW-1003">Cell membrane</keyword>
<feature type="transmembrane region" description="Helical" evidence="9">
    <location>
        <begin position="255"/>
        <end position="276"/>
    </location>
</feature>
<evidence type="ECO:0000256" key="8">
    <source>
        <dbReference type="ARBA" id="ARBA00035655"/>
    </source>
</evidence>
<feature type="transmembrane region" description="Helical" evidence="9">
    <location>
        <begin position="56"/>
        <end position="77"/>
    </location>
</feature>
<evidence type="ECO:0000256" key="4">
    <source>
        <dbReference type="ARBA" id="ARBA00022519"/>
    </source>
</evidence>
<comment type="subcellular location">
    <subcellularLocation>
        <location evidence="1">Cell inner membrane</location>
        <topology evidence="1">Multi-pass membrane protein</topology>
    </subcellularLocation>
</comment>
<evidence type="ECO:0000313" key="10">
    <source>
        <dbReference type="EMBL" id="MBY4892890.1"/>
    </source>
</evidence>
<feature type="transmembrane region" description="Helical" evidence="9">
    <location>
        <begin position="124"/>
        <end position="145"/>
    </location>
</feature>
<feature type="transmembrane region" description="Helical" evidence="9">
    <location>
        <begin position="89"/>
        <end position="112"/>
    </location>
</feature>
<dbReference type="EMBL" id="CP078073">
    <property type="protein sequence ID" value="QXL89612.1"/>
    <property type="molecule type" value="Genomic_DNA"/>
</dbReference>
<dbReference type="AlphaFoldDB" id="A0A975TYP3"/>
<feature type="transmembrane region" description="Helical" evidence="9">
    <location>
        <begin position="15"/>
        <end position="36"/>
    </location>
</feature>
<dbReference type="PANTHER" id="PTHR30574">
    <property type="entry name" value="INNER MEMBRANE PROTEIN YEDE"/>
    <property type="match status" value="1"/>
</dbReference>
<feature type="transmembrane region" description="Helical" evidence="9">
    <location>
        <begin position="165"/>
        <end position="190"/>
    </location>
</feature>
<evidence type="ECO:0000256" key="7">
    <source>
        <dbReference type="ARBA" id="ARBA00023136"/>
    </source>
</evidence>
<evidence type="ECO:0000256" key="2">
    <source>
        <dbReference type="ARBA" id="ARBA00022448"/>
    </source>
</evidence>
<dbReference type="RefSeq" id="WP_257892640.1">
    <property type="nucleotide sequence ID" value="NZ_JAIMBW010000001.1"/>
</dbReference>
<keyword evidence="6 9" id="KW-1133">Transmembrane helix</keyword>
<evidence type="ECO:0000256" key="9">
    <source>
        <dbReference type="SAM" id="Phobius"/>
    </source>
</evidence>
<dbReference type="EMBL" id="JAIMBW010000001">
    <property type="protein sequence ID" value="MBY4892890.1"/>
    <property type="molecule type" value="Genomic_DNA"/>
</dbReference>
<accession>A0A975TYP3</accession>
<feature type="transmembrane region" description="Helical" evidence="9">
    <location>
        <begin position="197"/>
        <end position="217"/>
    </location>
</feature>
<dbReference type="Proteomes" id="UP000693972">
    <property type="component" value="Unassembled WGS sequence"/>
</dbReference>
<sequence length="356" mass="36807">MPLEYLIDTFGDDMVLLMAGLSVGLVFGVAAQRSAFCLRASTVEVSQRVLGPRMSVWLVAFFAALATTQGAILFGALDVSQARPLSGVGSLSGAIIGGMLFGIGMVLARGCASRLLVLSATGNLRALITGLVLTVVAQSSLRGILAPSREYLSQLWVISGDGRDLGYVLSLSTAVVTWGAVAALAVSIGLARYRKLAWTKIFAAACVGGAVTLGWWATYALSQVSFEVFDVSSVTFTGPATDTLMAFVAERSVPLSFGLGLVPGVFLGAGGAAILFREWHIERFSSDTPMERYLVGAVLMGFGAMLAGGCAVGAAMSGGAIMAVTAWVAALSIWGGGVATSLVLTYLETVRRPSVA</sequence>
<feature type="transmembrane region" description="Helical" evidence="9">
    <location>
        <begin position="297"/>
        <end position="321"/>
    </location>
</feature>
<dbReference type="GO" id="GO:0005886">
    <property type="term" value="C:plasma membrane"/>
    <property type="evidence" value="ECO:0007669"/>
    <property type="project" value="UniProtKB-SubCell"/>
</dbReference>
<keyword evidence="5 9" id="KW-0812">Transmembrane</keyword>
<dbReference type="Pfam" id="PF04143">
    <property type="entry name" value="Sulf_transp"/>
    <property type="match status" value="1"/>
</dbReference>
<reference evidence="11 12" key="1">
    <citation type="submission" date="2021-07" db="EMBL/GenBank/DDBJ databases">
        <title>Karlodiniumbacter phycospheric gen. nov., sp. nov., a phycosphere bacterium isolated from karlodinium veneficum.</title>
        <authorList>
            <person name="Peng Y."/>
            <person name="Jiang L."/>
            <person name="Lee J."/>
        </authorList>
    </citation>
    <scope>NUCLEOTIDE SEQUENCE</scope>
    <source>
        <strain evidence="11 12">N5</strain>
    </source>
</reference>
<keyword evidence="4" id="KW-0997">Cell inner membrane</keyword>
<dbReference type="InterPro" id="IPR007272">
    <property type="entry name" value="Sulf_transp_TsuA/YedE"/>
</dbReference>
<protein>
    <submittedName>
        <fullName evidence="11">YeeE/YedE family protein</fullName>
    </submittedName>
</protein>
<evidence type="ECO:0000313" key="12">
    <source>
        <dbReference type="Proteomes" id="UP000693972"/>
    </source>
</evidence>
<name>A0A975TYP3_9RHOB</name>
<organism evidence="11">
    <name type="scientific">Gymnodinialimonas phycosphaerae</name>
    <dbReference type="NCBI Taxonomy" id="2841589"/>
    <lineage>
        <taxon>Bacteria</taxon>
        <taxon>Pseudomonadati</taxon>
        <taxon>Pseudomonadota</taxon>
        <taxon>Alphaproteobacteria</taxon>
        <taxon>Rhodobacterales</taxon>
        <taxon>Paracoccaceae</taxon>
        <taxon>Gymnodinialimonas</taxon>
    </lineage>
</organism>
<keyword evidence="7 9" id="KW-0472">Membrane</keyword>
<keyword evidence="2" id="KW-0813">Transport</keyword>
<dbReference type="PANTHER" id="PTHR30574:SF1">
    <property type="entry name" value="SULPHUR TRANSPORT DOMAIN-CONTAINING PROTEIN"/>
    <property type="match status" value="1"/>
</dbReference>
<evidence type="ECO:0000256" key="1">
    <source>
        <dbReference type="ARBA" id="ARBA00004429"/>
    </source>
</evidence>
<evidence type="ECO:0000256" key="5">
    <source>
        <dbReference type="ARBA" id="ARBA00022692"/>
    </source>
</evidence>
<proteinExistence type="inferred from homology"/>
<feature type="transmembrane region" description="Helical" evidence="9">
    <location>
        <begin position="327"/>
        <end position="347"/>
    </location>
</feature>
<comment type="similarity">
    <text evidence="8">Belongs to the TsuA/YedE (TC 9.B.102) family.</text>
</comment>
<gene>
    <name evidence="10" type="ORF">KUL25_08955</name>
    <name evidence="11" type="ORF">KUL25_08960</name>
</gene>
<evidence type="ECO:0000256" key="6">
    <source>
        <dbReference type="ARBA" id="ARBA00022989"/>
    </source>
</evidence>
<keyword evidence="12" id="KW-1185">Reference proteome</keyword>
<evidence type="ECO:0000256" key="3">
    <source>
        <dbReference type="ARBA" id="ARBA00022475"/>
    </source>
</evidence>